<dbReference type="Proteomes" id="UP001066276">
    <property type="component" value="Chromosome 5"/>
</dbReference>
<dbReference type="AlphaFoldDB" id="A0AAV7S0X1"/>
<evidence type="ECO:0000313" key="1">
    <source>
        <dbReference type="EMBL" id="KAJ1157830.1"/>
    </source>
</evidence>
<evidence type="ECO:0000313" key="2">
    <source>
        <dbReference type="Proteomes" id="UP001066276"/>
    </source>
</evidence>
<keyword evidence="2" id="KW-1185">Reference proteome</keyword>
<sequence>MFLIRCFVGRINYEDDQDIEEGEIWEDWGESNVKEEPQKNLIAVLRALLGKLGISSNVYGMLSFHVGVATDAKREGKSDKLIMDLGRWRATLFLERDRVSGCSASLPAAVPLVVLVSLLVRVLLPVWVLPLQLLVSPRVQVLPPQVLVSLRVRFLPLQLRVPQSQLRVLPSVGLVPLYP</sequence>
<name>A0AAV7S0X1_PLEWA</name>
<gene>
    <name evidence="1" type="ORF">NDU88_010527</name>
</gene>
<proteinExistence type="predicted"/>
<protein>
    <submittedName>
        <fullName evidence="1">Uncharacterized protein</fullName>
    </submittedName>
</protein>
<accession>A0AAV7S0X1</accession>
<reference evidence="1" key="1">
    <citation type="journal article" date="2022" name="bioRxiv">
        <title>Sequencing and chromosome-scale assembly of the giantPleurodeles waltlgenome.</title>
        <authorList>
            <person name="Brown T."/>
            <person name="Elewa A."/>
            <person name="Iarovenko S."/>
            <person name="Subramanian E."/>
            <person name="Araus A.J."/>
            <person name="Petzold A."/>
            <person name="Susuki M."/>
            <person name="Suzuki K.-i.T."/>
            <person name="Hayashi T."/>
            <person name="Toyoda A."/>
            <person name="Oliveira C."/>
            <person name="Osipova E."/>
            <person name="Leigh N.D."/>
            <person name="Simon A."/>
            <person name="Yun M.H."/>
        </authorList>
    </citation>
    <scope>NUCLEOTIDE SEQUENCE</scope>
    <source>
        <strain evidence="1">20211129_DDA</strain>
        <tissue evidence="1">Liver</tissue>
    </source>
</reference>
<comment type="caution">
    <text evidence="1">The sequence shown here is derived from an EMBL/GenBank/DDBJ whole genome shotgun (WGS) entry which is preliminary data.</text>
</comment>
<dbReference type="EMBL" id="JANPWB010000009">
    <property type="protein sequence ID" value="KAJ1157830.1"/>
    <property type="molecule type" value="Genomic_DNA"/>
</dbReference>
<organism evidence="1 2">
    <name type="scientific">Pleurodeles waltl</name>
    <name type="common">Iberian ribbed newt</name>
    <dbReference type="NCBI Taxonomy" id="8319"/>
    <lineage>
        <taxon>Eukaryota</taxon>
        <taxon>Metazoa</taxon>
        <taxon>Chordata</taxon>
        <taxon>Craniata</taxon>
        <taxon>Vertebrata</taxon>
        <taxon>Euteleostomi</taxon>
        <taxon>Amphibia</taxon>
        <taxon>Batrachia</taxon>
        <taxon>Caudata</taxon>
        <taxon>Salamandroidea</taxon>
        <taxon>Salamandridae</taxon>
        <taxon>Pleurodelinae</taxon>
        <taxon>Pleurodeles</taxon>
    </lineage>
</organism>